<dbReference type="Proteomes" id="UP000540423">
    <property type="component" value="Unassembled WGS sequence"/>
</dbReference>
<protein>
    <submittedName>
        <fullName evidence="3">Phenylpropionate dioxygenase-like ring-hydroxylating dioxygenase large terminal subunit</fullName>
    </submittedName>
</protein>
<keyword evidence="3" id="KW-0223">Dioxygenase</keyword>
<feature type="region of interest" description="Disordered" evidence="1">
    <location>
        <begin position="28"/>
        <end position="69"/>
    </location>
</feature>
<evidence type="ECO:0000256" key="2">
    <source>
        <dbReference type="SAM" id="SignalP"/>
    </source>
</evidence>
<reference evidence="3 4" key="1">
    <citation type="submission" date="2020-08" db="EMBL/GenBank/DDBJ databases">
        <title>Genomic Encyclopedia of Type Strains, Phase IV (KMG-IV): sequencing the most valuable type-strain genomes for metagenomic binning, comparative biology and taxonomic classification.</title>
        <authorList>
            <person name="Goeker M."/>
        </authorList>
    </citation>
    <scope>NUCLEOTIDE SEQUENCE [LARGE SCALE GENOMIC DNA]</scope>
    <source>
        <strain evidence="3 4">DSM 40141</strain>
    </source>
</reference>
<dbReference type="AlphaFoldDB" id="A0A7X0LQ71"/>
<dbReference type="EMBL" id="JACHEM010000007">
    <property type="protein sequence ID" value="MBB6436722.1"/>
    <property type="molecule type" value="Genomic_DNA"/>
</dbReference>
<keyword evidence="3" id="KW-0560">Oxidoreductase</keyword>
<comment type="caution">
    <text evidence="3">The sequence shown here is derived from an EMBL/GenBank/DDBJ whole genome shotgun (WGS) entry which is preliminary data.</text>
</comment>
<dbReference type="Pfam" id="PF19534">
    <property type="entry name" value="DUF6059"/>
    <property type="match status" value="1"/>
</dbReference>
<accession>A0A7X0LQ71</accession>
<evidence type="ECO:0000313" key="3">
    <source>
        <dbReference type="EMBL" id="MBB6436722.1"/>
    </source>
</evidence>
<evidence type="ECO:0000313" key="4">
    <source>
        <dbReference type="Proteomes" id="UP000540423"/>
    </source>
</evidence>
<evidence type="ECO:0000256" key="1">
    <source>
        <dbReference type="SAM" id="MobiDB-lite"/>
    </source>
</evidence>
<dbReference type="GO" id="GO:0051213">
    <property type="term" value="F:dioxygenase activity"/>
    <property type="evidence" value="ECO:0007669"/>
    <property type="project" value="UniProtKB-KW"/>
</dbReference>
<gene>
    <name evidence="3" type="ORF">HNQ79_003195</name>
</gene>
<name>A0A7X0LQ71_9ACTN</name>
<dbReference type="InterPro" id="IPR045701">
    <property type="entry name" value="DUF6059"/>
</dbReference>
<keyword evidence="2" id="KW-0732">Signal</keyword>
<sequence>MTAVRRLLRAGFRTLSAAGLMWLGLAAEPPDPAAQAPPELRPPPAGHPERLCPDVPLSATERALDRQLH</sequence>
<proteinExistence type="predicted"/>
<dbReference type="RefSeq" id="WP_185031643.1">
    <property type="nucleotide sequence ID" value="NZ_BNBN01000010.1"/>
</dbReference>
<feature type="signal peptide" evidence="2">
    <location>
        <begin position="1"/>
        <end position="26"/>
    </location>
</feature>
<keyword evidence="4" id="KW-1185">Reference proteome</keyword>
<feature type="chain" id="PRO_5030643086" evidence="2">
    <location>
        <begin position="27"/>
        <end position="69"/>
    </location>
</feature>
<organism evidence="3 4">
    <name type="scientific">Streptomyces candidus</name>
    <dbReference type="NCBI Taxonomy" id="67283"/>
    <lineage>
        <taxon>Bacteria</taxon>
        <taxon>Bacillati</taxon>
        <taxon>Actinomycetota</taxon>
        <taxon>Actinomycetes</taxon>
        <taxon>Kitasatosporales</taxon>
        <taxon>Streptomycetaceae</taxon>
        <taxon>Streptomyces</taxon>
    </lineage>
</organism>